<name>A0A1I2JI03_9GAMM</name>
<reference evidence="2" key="1">
    <citation type="submission" date="2016-10" db="EMBL/GenBank/DDBJ databases">
        <authorList>
            <person name="Varghese N."/>
            <person name="Submissions S."/>
        </authorList>
    </citation>
    <scope>NUCLEOTIDE SEQUENCE [LARGE SCALE GENOMIC DNA]</scope>
    <source>
        <strain evidence="2">UNC178MFTsu3.1</strain>
    </source>
</reference>
<dbReference type="AlphaFoldDB" id="A0A1I2JI03"/>
<accession>A0A1I2JI03</accession>
<gene>
    <name evidence="1" type="ORF">SAMN02799615_04060</name>
</gene>
<evidence type="ECO:0000313" key="2">
    <source>
        <dbReference type="Proteomes" id="UP000199477"/>
    </source>
</evidence>
<dbReference type="Proteomes" id="UP000199477">
    <property type="component" value="Unassembled WGS sequence"/>
</dbReference>
<protein>
    <submittedName>
        <fullName evidence="1">Uncharacterized protein</fullName>
    </submittedName>
</protein>
<evidence type="ECO:0000313" key="1">
    <source>
        <dbReference type="EMBL" id="SFF54214.1"/>
    </source>
</evidence>
<proteinExistence type="predicted"/>
<dbReference type="STRING" id="500610.SAMN02799615_04060"/>
<keyword evidence="2" id="KW-1185">Reference proteome</keyword>
<dbReference type="EMBL" id="FONH01000026">
    <property type="protein sequence ID" value="SFF54214.1"/>
    <property type="molecule type" value="Genomic_DNA"/>
</dbReference>
<sequence>MAPANGMRPAWTGLESMRMEAGSGDMGSTIRAMLHRSQQVQLKL</sequence>
<dbReference type="RefSeq" id="WP_269320403.1">
    <property type="nucleotide sequence ID" value="NZ_FONH01000026.1"/>
</dbReference>
<organism evidence="1 2">
    <name type="scientific">Dyella marensis</name>
    <dbReference type="NCBI Taxonomy" id="500610"/>
    <lineage>
        <taxon>Bacteria</taxon>
        <taxon>Pseudomonadati</taxon>
        <taxon>Pseudomonadota</taxon>
        <taxon>Gammaproteobacteria</taxon>
        <taxon>Lysobacterales</taxon>
        <taxon>Rhodanobacteraceae</taxon>
        <taxon>Dyella</taxon>
    </lineage>
</organism>